<feature type="transmembrane region" description="Helical" evidence="1">
    <location>
        <begin position="62"/>
        <end position="83"/>
    </location>
</feature>
<evidence type="ECO:0008006" key="4">
    <source>
        <dbReference type="Google" id="ProtNLM"/>
    </source>
</evidence>
<evidence type="ECO:0000313" key="3">
    <source>
        <dbReference type="Proteomes" id="UP000187464"/>
    </source>
</evidence>
<dbReference type="Proteomes" id="UP000187464">
    <property type="component" value="Chromosome I"/>
</dbReference>
<organism evidence="2 3">
    <name type="scientific">Proteiniphilum saccharofermentans</name>
    <dbReference type="NCBI Taxonomy" id="1642647"/>
    <lineage>
        <taxon>Bacteria</taxon>
        <taxon>Pseudomonadati</taxon>
        <taxon>Bacteroidota</taxon>
        <taxon>Bacteroidia</taxon>
        <taxon>Bacteroidales</taxon>
        <taxon>Dysgonomonadaceae</taxon>
        <taxon>Proteiniphilum</taxon>
    </lineage>
</organism>
<keyword evidence="1" id="KW-0812">Transmembrane</keyword>
<dbReference type="EMBL" id="LT605205">
    <property type="protein sequence ID" value="SCD21219.1"/>
    <property type="molecule type" value="Genomic_DNA"/>
</dbReference>
<reference evidence="2 3" key="1">
    <citation type="submission" date="2016-08" db="EMBL/GenBank/DDBJ databases">
        <authorList>
            <person name="Seilhamer J.J."/>
        </authorList>
    </citation>
    <scope>NUCLEOTIDE SEQUENCE [LARGE SCALE GENOMIC DNA]</scope>
    <source>
        <strain evidence="2">M3/6</strain>
    </source>
</reference>
<accession>A0A1R3T579</accession>
<evidence type="ECO:0000256" key="1">
    <source>
        <dbReference type="SAM" id="Phobius"/>
    </source>
</evidence>
<dbReference type="AlphaFoldDB" id="A0A1R3T579"/>
<dbReference type="KEGG" id="psac:PSM36_2415"/>
<keyword evidence="3" id="KW-1185">Reference proteome</keyword>
<keyword evidence="1" id="KW-0472">Membrane</keyword>
<keyword evidence="1" id="KW-1133">Transmembrane helix</keyword>
<dbReference type="RefSeq" id="WP_076931073.1">
    <property type="nucleotide sequence ID" value="NZ_LT605205.1"/>
</dbReference>
<feature type="transmembrane region" description="Helical" evidence="1">
    <location>
        <begin position="167"/>
        <end position="189"/>
    </location>
</feature>
<feature type="transmembrane region" description="Helical" evidence="1">
    <location>
        <begin position="133"/>
        <end position="155"/>
    </location>
</feature>
<dbReference type="STRING" id="1642647.PSM36_2415"/>
<sequence length="190" mass="20760">MRNKFTWNLLFNPFTKIAGWQAFALGMLFVLLTGVIGTYAGVAFDGAIDSHITEYLSLKDSFLFLVIAVVSVVVILFTAGLIISKRLRFVDILGTMVLARSPLILLAIFGLFVTPVPAEEIMANPMAIMHNPGLIIFSVISIPVMVWFIALMYNGFKVSTGAKGSKLVIGFIIGLIVAEVVSKVLIFQIF</sequence>
<protein>
    <recommendedName>
        <fullName evidence="4">Yip1 domain-containing protein</fullName>
    </recommendedName>
</protein>
<name>A0A1R3T579_9BACT</name>
<feature type="transmembrane region" description="Helical" evidence="1">
    <location>
        <begin position="20"/>
        <end position="42"/>
    </location>
</feature>
<feature type="transmembrane region" description="Helical" evidence="1">
    <location>
        <begin position="90"/>
        <end position="113"/>
    </location>
</feature>
<evidence type="ECO:0000313" key="2">
    <source>
        <dbReference type="EMBL" id="SCD21219.1"/>
    </source>
</evidence>
<proteinExistence type="predicted"/>
<gene>
    <name evidence="2" type="ORF">PSM36_2415</name>
</gene>